<evidence type="ECO:0000313" key="3">
    <source>
        <dbReference type="Proteomes" id="UP000185598"/>
    </source>
</evidence>
<dbReference type="EMBL" id="JACIED010000003">
    <property type="protein sequence ID" value="MBB4008112.1"/>
    <property type="molecule type" value="Genomic_DNA"/>
</dbReference>
<evidence type="ECO:0000313" key="2">
    <source>
        <dbReference type="EMBL" id="OLP47117.1"/>
    </source>
</evidence>
<keyword evidence="3" id="KW-1185">Reference proteome</keyword>
<reference evidence="2 3" key="1">
    <citation type="submission" date="2016-09" db="EMBL/GenBank/DDBJ databases">
        <title>Rhizobium oryziradicis sp. nov., isolated from the root of rice.</title>
        <authorList>
            <person name="Zhao J."/>
            <person name="Zhang X."/>
        </authorList>
    </citation>
    <scope>NUCLEOTIDE SEQUENCE [LARGE SCALE GENOMIC DNA]</scope>
    <source>
        <strain evidence="2 3">14971</strain>
    </source>
</reference>
<comment type="caution">
    <text evidence="2">The sequence shown here is derived from an EMBL/GenBank/DDBJ whole genome shotgun (WGS) entry which is preliminary data.</text>
</comment>
<gene>
    <name evidence="2" type="ORF">BJF91_10490</name>
    <name evidence="1" type="ORF">GGQ71_002392</name>
</gene>
<proteinExistence type="predicted"/>
<dbReference type="EMBL" id="MKIN01000028">
    <property type="protein sequence ID" value="OLP47117.1"/>
    <property type="molecule type" value="Genomic_DNA"/>
</dbReference>
<reference evidence="1 4" key="2">
    <citation type="submission" date="2020-08" db="EMBL/GenBank/DDBJ databases">
        <title>Genomic Encyclopedia of Type Strains, Phase IV (KMG-IV): sequencing the most valuable type-strain genomes for metagenomic binning, comparative biology and taxonomic classification.</title>
        <authorList>
            <person name="Goeker M."/>
        </authorList>
    </citation>
    <scope>NUCLEOTIDE SEQUENCE [LARGE SCALE GENOMIC DNA]</scope>
    <source>
        <strain evidence="1 4">DSM 100021</strain>
    </source>
</reference>
<evidence type="ECO:0000313" key="4">
    <source>
        <dbReference type="Proteomes" id="UP000544107"/>
    </source>
</evidence>
<dbReference type="AlphaFoldDB" id="A0A1Q8ZYP8"/>
<protein>
    <submittedName>
        <fullName evidence="2">Uncharacterized protein</fullName>
    </submittedName>
</protein>
<accession>A0A1Q8ZYP8</accession>
<dbReference type="Proteomes" id="UP000185598">
    <property type="component" value="Unassembled WGS sequence"/>
</dbReference>
<name>A0A1Q8ZYP8_9HYPH</name>
<evidence type="ECO:0000313" key="1">
    <source>
        <dbReference type="EMBL" id="MBB4008112.1"/>
    </source>
</evidence>
<dbReference type="Proteomes" id="UP000544107">
    <property type="component" value="Unassembled WGS sequence"/>
</dbReference>
<sequence length="76" mass="8398">MDLTDFGMQRVREYPVGDQKALLVIYGWKLDRPEGNLNESASGIPNAPEPALTVIVPNLFDRQSDKAEQSRLGATP</sequence>
<organism evidence="2 3">
    <name type="scientific">Allorhizobium taibaishanense</name>
    <dbReference type="NCBI Taxonomy" id="887144"/>
    <lineage>
        <taxon>Bacteria</taxon>
        <taxon>Pseudomonadati</taxon>
        <taxon>Pseudomonadota</taxon>
        <taxon>Alphaproteobacteria</taxon>
        <taxon>Hyphomicrobiales</taxon>
        <taxon>Rhizobiaceae</taxon>
        <taxon>Rhizobium/Agrobacterium group</taxon>
        <taxon>Allorhizobium</taxon>
    </lineage>
</organism>
<dbReference type="RefSeq" id="WP_162843922.1">
    <property type="nucleotide sequence ID" value="NZ_JACIED010000003.1"/>
</dbReference>